<dbReference type="Pfam" id="PF11638">
    <property type="entry name" value="DnaA_N"/>
    <property type="match status" value="1"/>
</dbReference>
<accession>A0A1M5T872</accession>
<dbReference type="InterPro" id="IPR024633">
    <property type="entry name" value="DnaA_N_dom"/>
</dbReference>
<evidence type="ECO:0000313" key="3">
    <source>
        <dbReference type="Proteomes" id="UP000184074"/>
    </source>
</evidence>
<dbReference type="STRING" id="1508389.SAMN05444003_3289"/>
<dbReference type="RefSeq" id="WP_072902975.1">
    <property type="nucleotide sequence ID" value="NZ_FQXB01000008.1"/>
</dbReference>
<proteinExistence type="predicted"/>
<dbReference type="SUPFAM" id="SSF46785">
    <property type="entry name" value="Winged helix' DNA-binding domain"/>
    <property type="match status" value="1"/>
</dbReference>
<dbReference type="InterPro" id="IPR038454">
    <property type="entry name" value="DnaA_N_sf"/>
</dbReference>
<dbReference type="Gene3D" id="3.30.300.180">
    <property type="match status" value="1"/>
</dbReference>
<dbReference type="Proteomes" id="UP000184074">
    <property type="component" value="Unassembled WGS sequence"/>
</dbReference>
<organism evidence="2 3">
    <name type="scientific">Cognatiyoonia sediminum</name>
    <dbReference type="NCBI Taxonomy" id="1508389"/>
    <lineage>
        <taxon>Bacteria</taxon>
        <taxon>Pseudomonadati</taxon>
        <taxon>Pseudomonadota</taxon>
        <taxon>Alphaproteobacteria</taxon>
        <taxon>Rhodobacterales</taxon>
        <taxon>Paracoccaceae</taxon>
        <taxon>Cognatiyoonia</taxon>
    </lineage>
</organism>
<keyword evidence="3" id="KW-1185">Reference proteome</keyword>
<evidence type="ECO:0000313" key="2">
    <source>
        <dbReference type="EMBL" id="SHH46914.1"/>
    </source>
</evidence>
<dbReference type="AlphaFoldDB" id="A0A1M5T872"/>
<evidence type="ECO:0000259" key="1">
    <source>
        <dbReference type="Pfam" id="PF11638"/>
    </source>
</evidence>
<protein>
    <submittedName>
        <fullName evidence="2">DnaA N-terminal domain-containing protein</fullName>
    </submittedName>
</protein>
<dbReference type="InterPro" id="IPR036390">
    <property type="entry name" value="WH_DNA-bd_sf"/>
</dbReference>
<reference evidence="2 3" key="1">
    <citation type="submission" date="2016-11" db="EMBL/GenBank/DDBJ databases">
        <authorList>
            <person name="Jaros S."/>
            <person name="Januszkiewicz K."/>
            <person name="Wedrychowicz H."/>
        </authorList>
    </citation>
    <scope>NUCLEOTIDE SEQUENCE [LARGE SCALE GENOMIC DNA]</scope>
    <source>
        <strain evidence="2 3">DSM 28715</strain>
    </source>
</reference>
<sequence length="225" mass="25286">MLVAKPVGRDAATKKYDILSALATFGLSKDKHKQRQILRLMALITTRYNWQCDELSMGQAEIARLWSVDTRTVKREMARLRSLGWLVQKRQGARGRVSVYGLDLARVMADTQPTWDNIGPDFVQRMGAEPQQSDTNVIPFRNESAVEFSNDVWGRACKVLHVDDPSTFASWIALLKFGGDEAGQIVLVAPSRFHATYVTSHLQQRILYALRAQDPSISAVQIIAQ</sequence>
<name>A0A1M5T872_9RHOB</name>
<dbReference type="OrthoDB" id="7657434at2"/>
<feature type="domain" description="DnaA N-terminal" evidence="1">
    <location>
        <begin position="151"/>
        <end position="211"/>
    </location>
</feature>
<gene>
    <name evidence="2" type="ORF">SAMN05444003_3289</name>
</gene>
<dbReference type="EMBL" id="FQXB01000008">
    <property type="protein sequence ID" value="SHH46914.1"/>
    <property type="molecule type" value="Genomic_DNA"/>
</dbReference>